<dbReference type="RefSeq" id="WP_390275101.1">
    <property type="nucleotide sequence ID" value="NZ_JBHRSA010000058.1"/>
</dbReference>
<dbReference type="Proteomes" id="UP001595279">
    <property type="component" value="Unassembled WGS sequence"/>
</dbReference>
<dbReference type="Pfam" id="PF12833">
    <property type="entry name" value="HTH_18"/>
    <property type="match status" value="1"/>
</dbReference>
<dbReference type="InterPro" id="IPR018060">
    <property type="entry name" value="HTH_AraC"/>
</dbReference>
<dbReference type="Gene3D" id="1.10.10.60">
    <property type="entry name" value="Homeodomain-like"/>
    <property type="match status" value="2"/>
</dbReference>
<evidence type="ECO:0000259" key="4">
    <source>
        <dbReference type="PROSITE" id="PS01124"/>
    </source>
</evidence>
<accession>A0ABV7CZD6</accession>
<name>A0ABV7CZD6_9BACI</name>
<evidence type="ECO:0000313" key="5">
    <source>
        <dbReference type="EMBL" id="MFC3041886.1"/>
    </source>
</evidence>
<evidence type="ECO:0000313" key="6">
    <source>
        <dbReference type="Proteomes" id="UP001595279"/>
    </source>
</evidence>
<dbReference type="InterPro" id="IPR018062">
    <property type="entry name" value="HTH_AraC-typ_CS"/>
</dbReference>
<keyword evidence="6" id="KW-1185">Reference proteome</keyword>
<comment type="caution">
    <text evidence="5">The sequence shown here is derived from an EMBL/GenBank/DDBJ whole genome shotgun (WGS) entry which is preliminary data.</text>
</comment>
<dbReference type="SUPFAM" id="SSF46689">
    <property type="entry name" value="Homeodomain-like"/>
    <property type="match status" value="2"/>
</dbReference>
<dbReference type="InterPro" id="IPR020449">
    <property type="entry name" value="Tscrpt_reg_AraC-type_HTH"/>
</dbReference>
<dbReference type="InterPro" id="IPR009057">
    <property type="entry name" value="Homeodomain-like_sf"/>
</dbReference>
<feature type="domain" description="HTH araC/xylS-type" evidence="4">
    <location>
        <begin position="306"/>
        <end position="404"/>
    </location>
</feature>
<dbReference type="EMBL" id="JBHRSA010000058">
    <property type="protein sequence ID" value="MFC3041886.1"/>
    <property type="molecule type" value="Genomic_DNA"/>
</dbReference>
<reference evidence="6" key="1">
    <citation type="journal article" date="2019" name="Int. J. Syst. Evol. Microbiol.">
        <title>The Global Catalogue of Microorganisms (GCM) 10K type strain sequencing project: providing services to taxonomists for standard genome sequencing and annotation.</title>
        <authorList>
            <consortium name="The Broad Institute Genomics Platform"/>
            <consortium name="The Broad Institute Genome Sequencing Center for Infectious Disease"/>
            <person name="Wu L."/>
            <person name="Ma J."/>
        </authorList>
    </citation>
    <scope>NUCLEOTIDE SEQUENCE [LARGE SCALE GENOMIC DNA]</scope>
    <source>
        <strain evidence="6">KCTC 13128</strain>
    </source>
</reference>
<dbReference type="SMART" id="SM00342">
    <property type="entry name" value="HTH_ARAC"/>
    <property type="match status" value="1"/>
</dbReference>
<proteinExistence type="predicted"/>
<dbReference type="PANTHER" id="PTHR43280:SF28">
    <property type="entry name" value="HTH-TYPE TRANSCRIPTIONAL ACTIVATOR RHAS"/>
    <property type="match status" value="1"/>
</dbReference>
<dbReference type="PROSITE" id="PS00041">
    <property type="entry name" value="HTH_ARAC_FAMILY_1"/>
    <property type="match status" value="1"/>
</dbReference>
<evidence type="ECO:0000256" key="3">
    <source>
        <dbReference type="ARBA" id="ARBA00023163"/>
    </source>
</evidence>
<organism evidence="5 6">
    <name type="scientific">Virgibacillus xinjiangensis</name>
    <dbReference type="NCBI Taxonomy" id="393090"/>
    <lineage>
        <taxon>Bacteria</taxon>
        <taxon>Bacillati</taxon>
        <taxon>Bacillota</taxon>
        <taxon>Bacilli</taxon>
        <taxon>Bacillales</taxon>
        <taxon>Bacillaceae</taxon>
        <taxon>Virgibacillus</taxon>
    </lineage>
</organism>
<sequence>MKLDVEDFIKKSRLIHSVTKIDTRLFDSSGLSITKLVNHTLPVVVDHLHEETAFLCDKLRKQPVHTYYHHINTYNLEYIAVGLWKRGVFHGILLTGPFISGLSILDHMQDVISSNNLPIGQRKTLEEFYQSLPLLSDLELKNTGELIVNLLAHHQVDAHYMEPDTAKPVLTPDRLQVDIEENKHIIEKRYKVQNELMHHITKGDKEAVHRVYSQFSDIMNFSGRIPGNPLRASKNIAFVTNTLYRVAAERAGVHPVYLHNMSERFAILVEKVTTMQSLEKLMAMMADEYCDLVQQFSTGGYSRIVRQAIDIIQLNLGEKLSLDGIAAQLFVTPSHLSRRFKAETGWSVTTFINRKRVEEAKWYLQRDTISITDIALMVGFSDVNYFSKVFKRHIGKTPTQYIREKE</sequence>
<dbReference type="PRINTS" id="PR00032">
    <property type="entry name" value="HTHARAC"/>
</dbReference>
<keyword evidence="3" id="KW-0804">Transcription</keyword>
<evidence type="ECO:0000256" key="2">
    <source>
        <dbReference type="ARBA" id="ARBA00023125"/>
    </source>
</evidence>
<protein>
    <submittedName>
        <fullName evidence="5">Helix-turn-helix transcriptional regulator</fullName>
    </submittedName>
</protein>
<evidence type="ECO:0000256" key="1">
    <source>
        <dbReference type="ARBA" id="ARBA00023015"/>
    </source>
</evidence>
<keyword evidence="1" id="KW-0805">Transcription regulation</keyword>
<gene>
    <name evidence="5" type="ORF">ACFOGI_16750</name>
</gene>
<keyword evidence="2" id="KW-0238">DNA-binding</keyword>
<dbReference type="PROSITE" id="PS01124">
    <property type="entry name" value="HTH_ARAC_FAMILY_2"/>
    <property type="match status" value="1"/>
</dbReference>
<dbReference type="PANTHER" id="PTHR43280">
    <property type="entry name" value="ARAC-FAMILY TRANSCRIPTIONAL REGULATOR"/>
    <property type="match status" value="1"/>
</dbReference>